<feature type="region of interest" description="Disordered" evidence="1">
    <location>
        <begin position="160"/>
        <end position="189"/>
    </location>
</feature>
<feature type="compositionally biased region" description="Basic and acidic residues" evidence="1">
    <location>
        <begin position="160"/>
        <end position="179"/>
    </location>
</feature>
<evidence type="ECO:0000313" key="2">
    <source>
        <dbReference type="EMBL" id="CAG9574038.1"/>
    </source>
</evidence>
<gene>
    <name evidence="2" type="ORF">DCHRY22_LOCUS10716</name>
</gene>
<dbReference type="EMBL" id="CAKASE010000072">
    <property type="protein sequence ID" value="CAG9574038.1"/>
    <property type="molecule type" value="Genomic_DNA"/>
</dbReference>
<dbReference type="OrthoDB" id="245173at2759"/>
<sequence>MLQIFVANTVARLQLYMKQLSNSLDETATQALSDSPEYESKRLQLTTLYNRLEAAISPPFMEALTMMDAGNCAAPPTIHSDPSSPLSLYISVSLSLSLRQIARRPTCPCSCQCPACRQLFVVGVERPPQPAPHAGPDSRHTHRAQPHTCSWMMYTRRYRETQTDTERHTDRSRYRDRERHRSGHRQTQK</sequence>
<comment type="caution">
    <text evidence="2">The sequence shown here is derived from an EMBL/GenBank/DDBJ whole genome shotgun (WGS) entry which is preliminary data.</text>
</comment>
<accession>A0A8J2R866</accession>
<evidence type="ECO:0000256" key="1">
    <source>
        <dbReference type="SAM" id="MobiDB-lite"/>
    </source>
</evidence>
<protein>
    <submittedName>
        <fullName evidence="2">(African queen) hypothetical protein</fullName>
    </submittedName>
</protein>
<organism evidence="2 3">
    <name type="scientific">Danaus chrysippus</name>
    <name type="common">African queen</name>
    <dbReference type="NCBI Taxonomy" id="151541"/>
    <lineage>
        <taxon>Eukaryota</taxon>
        <taxon>Metazoa</taxon>
        <taxon>Ecdysozoa</taxon>
        <taxon>Arthropoda</taxon>
        <taxon>Hexapoda</taxon>
        <taxon>Insecta</taxon>
        <taxon>Pterygota</taxon>
        <taxon>Neoptera</taxon>
        <taxon>Endopterygota</taxon>
        <taxon>Lepidoptera</taxon>
        <taxon>Glossata</taxon>
        <taxon>Ditrysia</taxon>
        <taxon>Papilionoidea</taxon>
        <taxon>Nymphalidae</taxon>
        <taxon>Danainae</taxon>
        <taxon>Danaini</taxon>
        <taxon>Danaina</taxon>
        <taxon>Danaus</taxon>
        <taxon>Anosia</taxon>
    </lineage>
</organism>
<keyword evidence="3" id="KW-1185">Reference proteome</keyword>
<proteinExistence type="predicted"/>
<name>A0A8J2R866_9NEOP</name>
<evidence type="ECO:0000313" key="3">
    <source>
        <dbReference type="Proteomes" id="UP000789524"/>
    </source>
</evidence>
<feature type="compositionally biased region" description="Basic residues" evidence="1">
    <location>
        <begin position="180"/>
        <end position="189"/>
    </location>
</feature>
<reference evidence="2" key="1">
    <citation type="submission" date="2021-09" db="EMBL/GenBank/DDBJ databases">
        <authorList>
            <person name="Martin H S."/>
        </authorList>
    </citation>
    <scope>NUCLEOTIDE SEQUENCE</scope>
</reference>
<feature type="region of interest" description="Disordered" evidence="1">
    <location>
        <begin position="127"/>
        <end position="146"/>
    </location>
</feature>
<dbReference type="Proteomes" id="UP000789524">
    <property type="component" value="Unassembled WGS sequence"/>
</dbReference>
<dbReference type="AlphaFoldDB" id="A0A8J2R866"/>